<keyword evidence="2" id="KW-1185">Reference proteome</keyword>
<evidence type="ECO:0000313" key="1">
    <source>
        <dbReference type="EMBL" id="KAJ6681474.1"/>
    </source>
</evidence>
<gene>
    <name evidence="1" type="ORF">OIU74_019870</name>
</gene>
<evidence type="ECO:0000313" key="2">
    <source>
        <dbReference type="Proteomes" id="UP001151752"/>
    </source>
</evidence>
<name>A0A9Q0P4J2_9ROSI</name>
<dbReference type="AlphaFoldDB" id="A0A9Q0P4J2"/>
<comment type="caution">
    <text evidence="1">The sequence shown here is derived from an EMBL/GenBank/DDBJ whole genome shotgun (WGS) entry which is preliminary data.</text>
</comment>
<sequence>MIISLDTGLKQSDFTTLDLCSAFLWETERKEKGKWKIEPHDTIKIKPYLLPCIL</sequence>
<dbReference type="Proteomes" id="UP001151752">
    <property type="component" value="Chromosome 5"/>
</dbReference>
<protein>
    <submittedName>
        <fullName evidence="1">Uncharacterized protein</fullName>
    </submittedName>
</protein>
<proteinExistence type="predicted"/>
<reference evidence="1" key="2">
    <citation type="journal article" date="2023" name="Int. J. Mol. Sci.">
        <title>De Novo Assembly and Annotation of 11 Diverse Shrub Willow (Salix) Genomes Reveals Novel Gene Organization in Sex-Linked Regions.</title>
        <authorList>
            <person name="Hyden B."/>
            <person name="Feng K."/>
            <person name="Yates T.B."/>
            <person name="Jawdy S."/>
            <person name="Cereghino C."/>
            <person name="Smart L.B."/>
            <person name="Muchero W."/>
        </authorList>
    </citation>
    <scope>NUCLEOTIDE SEQUENCE</scope>
    <source>
        <tissue evidence="1">Shoot tip</tissue>
    </source>
</reference>
<dbReference type="EMBL" id="JAPFFM010000020">
    <property type="protein sequence ID" value="KAJ6681474.1"/>
    <property type="molecule type" value="Genomic_DNA"/>
</dbReference>
<accession>A0A9Q0P4J2</accession>
<organism evidence="1 2">
    <name type="scientific">Salix koriyanagi</name>
    <dbReference type="NCBI Taxonomy" id="2511006"/>
    <lineage>
        <taxon>Eukaryota</taxon>
        <taxon>Viridiplantae</taxon>
        <taxon>Streptophyta</taxon>
        <taxon>Embryophyta</taxon>
        <taxon>Tracheophyta</taxon>
        <taxon>Spermatophyta</taxon>
        <taxon>Magnoliopsida</taxon>
        <taxon>eudicotyledons</taxon>
        <taxon>Gunneridae</taxon>
        <taxon>Pentapetalae</taxon>
        <taxon>rosids</taxon>
        <taxon>fabids</taxon>
        <taxon>Malpighiales</taxon>
        <taxon>Salicaceae</taxon>
        <taxon>Saliceae</taxon>
        <taxon>Salix</taxon>
    </lineage>
</organism>
<reference evidence="1" key="1">
    <citation type="submission" date="2022-11" db="EMBL/GenBank/DDBJ databases">
        <authorList>
            <person name="Hyden B.L."/>
            <person name="Feng K."/>
            <person name="Yates T."/>
            <person name="Jawdy S."/>
            <person name="Smart L.B."/>
            <person name="Muchero W."/>
        </authorList>
    </citation>
    <scope>NUCLEOTIDE SEQUENCE</scope>
    <source>
        <tissue evidence="1">Shoot tip</tissue>
    </source>
</reference>